<name>G8BTL5_TETPH</name>
<dbReference type="KEGG" id="tpf:TPHA_0E01490"/>
<feature type="compositionally biased region" description="Basic and acidic residues" evidence="2">
    <location>
        <begin position="420"/>
        <end position="429"/>
    </location>
</feature>
<dbReference type="InterPro" id="IPR051025">
    <property type="entry name" value="RhoGAP"/>
</dbReference>
<feature type="compositionally biased region" description="Basic and acidic residues" evidence="2">
    <location>
        <begin position="245"/>
        <end position="258"/>
    </location>
</feature>
<dbReference type="HOGENOM" id="CLU_016108_0_0_1"/>
<dbReference type="Gene3D" id="1.10.555.10">
    <property type="entry name" value="Rho GTPase activation protein"/>
    <property type="match status" value="1"/>
</dbReference>
<dbReference type="OrthoDB" id="3196451at2759"/>
<dbReference type="InterPro" id="IPR008936">
    <property type="entry name" value="Rho_GTPase_activation_prot"/>
</dbReference>
<feature type="compositionally biased region" description="Low complexity" evidence="2">
    <location>
        <begin position="482"/>
        <end position="492"/>
    </location>
</feature>
<feature type="domain" description="Rho-GAP" evidence="3">
    <location>
        <begin position="119"/>
        <end position="356"/>
    </location>
</feature>
<keyword evidence="5" id="KW-1185">Reference proteome</keyword>
<feature type="region of interest" description="Disordered" evidence="2">
    <location>
        <begin position="463"/>
        <end position="492"/>
    </location>
</feature>
<accession>G8BTL5</accession>
<dbReference type="OMA" id="PREYEIS"/>
<dbReference type="SMART" id="SM00324">
    <property type="entry name" value="RhoGAP"/>
    <property type="match status" value="1"/>
</dbReference>
<organism evidence="4 5">
    <name type="scientific">Tetrapisispora phaffii (strain ATCC 24235 / CBS 4417 / NBRC 1672 / NRRL Y-8282 / UCD 70-5)</name>
    <name type="common">Yeast</name>
    <name type="synonym">Fabospora phaffii</name>
    <dbReference type="NCBI Taxonomy" id="1071381"/>
    <lineage>
        <taxon>Eukaryota</taxon>
        <taxon>Fungi</taxon>
        <taxon>Dikarya</taxon>
        <taxon>Ascomycota</taxon>
        <taxon>Saccharomycotina</taxon>
        <taxon>Saccharomycetes</taxon>
        <taxon>Saccharomycetales</taxon>
        <taxon>Saccharomycetaceae</taxon>
        <taxon>Tetrapisispora</taxon>
    </lineage>
</organism>
<evidence type="ECO:0000256" key="2">
    <source>
        <dbReference type="SAM" id="MobiDB-lite"/>
    </source>
</evidence>
<dbReference type="GO" id="GO:0007165">
    <property type="term" value="P:signal transduction"/>
    <property type="evidence" value="ECO:0007669"/>
    <property type="project" value="InterPro"/>
</dbReference>
<sequence length="553" mass="62536">MVTVQTETPPSKPSKQFWKTFLSNPKSISSDSLMGNQSEQSDYGMNSSTKLLRRPTITSKNISAPSKSEKTNISSMEGQNQKMNNDANFKSHRDDFILNKHGFTGTVFGTSLENSLRVASAEVIVQNEFVTFGRIPIVVAKSGAYLKANALDVSGIFRISGSNKRVKQLQHIFSTPPDYGLKFTEWDTYTVHDIGTLLRRYLNNLDEPLIPLDLYEKFREPLESKPKLMKYITDMGSQPRLTVKSNDDKPEESIEQKKKEKKRKRKIAKDIKQTILEYQELFSLLSSESRQLTVYLLDLLSLFAKHSEKNLMTGKNLSAIFQPSMLSHPNDDLDPKQYEISRIVLEFLIEFSYKLLPYILKLKTEGQIKHKDSTPETSLTNEQIKNTTSSSFITDNDINKTETENINAIDANGISDKHLLIPRHNDSNRNAKNSHNRKYSKSFSSVANPSDVIDHNKSFTLTSENITDSGENIEDDLDGSSEESNSSIVSSLNNDEAVSLANEPKLHVTNVVINGSPERQGRRSRRSSWFSKLYSRSTSRSNSISMSRSNSHH</sequence>
<proteinExistence type="predicted"/>
<dbReference type="Pfam" id="PF00620">
    <property type="entry name" value="RhoGAP"/>
    <property type="match status" value="2"/>
</dbReference>
<feature type="compositionally biased region" description="Acidic residues" evidence="2">
    <location>
        <begin position="471"/>
        <end position="481"/>
    </location>
</feature>
<dbReference type="AlphaFoldDB" id="G8BTL5"/>
<protein>
    <recommendedName>
        <fullName evidence="3">Rho-GAP domain-containing protein</fullName>
    </recommendedName>
</protein>
<evidence type="ECO:0000256" key="1">
    <source>
        <dbReference type="ARBA" id="ARBA00022468"/>
    </source>
</evidence>
<gene>
    <name evidence="4" type="primary">TPHA0E01490</name>
    <name evidence="4" type="ordered locus">TPHA_0E01490</name>
</gene>
<feature type="region of interest" description="Disordered" evidence="2">
    <location>
        <begin position="420"/>
        <end position="447"/>
    </location>
</feature>
<dbReference type="RefSeq" id="XP_003685677.1">
    <property type="nucleotide sequence ID" value="XM_003685629.1"/>
</dbReference>
<dbReference type="GeneID" id="11531503"/>
<dbReference type="eggNOG" id="KOG2710">
    <property type="taxonomic scope" value="Eukaryota"/>
</dbReference>
<dbReference type="PANTHER" id="PTHR15228:SF25">
    <property type="entry name" value="F-BAR DOMAIN-CONTAINING PROTEIN"/>
    <property type="match status" value="1"/>
</dbReference>
<dbReference type="InterPro" id="IPR000198">
    <property type="entry name" value="RhoGAP_dom"/>
</dbReference>
<dbReference type="PROSITE" id="PS50238">
    <property type="entry name" value="RHOGAP"/>
    <property type="match status" value="1"/>
</dbReference>
<dbReference type="SUPFAM" id="SSF48350">
    <property type="entry name" value="GTPase activation domain, GAP"/>
    <property type="match status" value="1"/>
</dbReference>
<reference evidence="4 5" key="1">
    <citation type="journal article" date="2011" name="Proc. Natl. Acad. Sci. U.S.A.">
        <title>Evolutionary erosion of yeast sex chromosomes by mating-type switching accidents.</title>
        <authorList>
            <person name="Gordon J.L."/>
            <person name="Armisen D."/>
            <person name="Proux-Wera E."/>
            <person name="Oheigeartaigh S.S."/>
            <person name="Byrne K.P."/>
            <person name="Wolfe K.H."/>
        </authorList>
    </citation>
    <scope>NUCLEOTIDE SEQUENCE [LARGE SCALE GENOMIC DNA]</scope>
    <source>
        <strain evidence="5">ATCC 24235 / CBS 4417 / NBRC 1672 / NRRL Y-8282 / UCD 70-5</strain>
    </source>
</reference>
<dbReference type="STRING" id="1071381.G8BTL5"/>
<keyword evidence="1" id="KW-0343">GTPase activation</keyword>
<evidence type="ECO:0000313" key="4">
    <source>
        <dbReference type="EMBL" id="CCE63243.1"/>
    </source>
</evidence>
<dbReference type="PANTHER" id="PTHR15228">
    <property type="entry name" value="SPERMATHECAL PHYSIOLOGY VARIANT"/>
    <property type="match status" value="1"/>
</dbReference>
<dbReference type="Proteomes" id="UP000005666">
    <property type="component" value="Chromosome 5"/>
</dbReference>
<dbReference type="GO" id="GO:0005096">
    <property type="term" value="F:GTPase activator activity"/>
    <property type="evidence" value="ECO:0007669"/>
    <property type="project" value="UniProtKB-KW"/>
</dbReference>
<feature type="region of interest" description="Disordered" evidence="2">
    <location>
        <begin position="25"/>
        <end position="80"/>
    </location>
</feature>
<feature type="region of interest" description="Disordered" evidence="2">
    <location>
        <begin position="239"/>
        <end position="262"/>
    </location>
</feature>
<dbReference type="GO" id="GO:0005938">
    <property type="term" value="C:cell cortex"/>
    <property type="evidence" value="ECO:0007669"/>
    <property type="project" value="TreeGrafter"/>
</dbReference>
<evidence type="ECO:0000313" key="5">
    <source>
        <dbReference type="Proteomes" id="UP000005666"/>
    </source>
</evidence>
<evidence type="ECO:0000259" key="3">
    <source>
        <dbReference type="PROSITE" id="PS50238"/>
    </source>
</evidence>
<dbReference type="EMBL" id="HE612860">
    <property type="protein sequence ID" value="CCE63243.1"/>
    <property type="molecule type" value="Genomic_DNA"/>
</dbReference>
<dbReference type="GO" id="GO:0060237">
    <property type="term" value="P:regulation of fungal-type cell wall organization"/>
    <property type="evidence" value="ECO:0007669"/>
    <property type="project" value="TreeGrafter"/>
</dbReference>